<name>A0A6J4Q4R6_9BACT</name>
<organism evidence="1">
    <name type="scientific">uncultured Phycisphaerae bacterium</name>
    <dbReference type="NCBI Taxonomy" id="904963"/>
    <lineage>
        <taxon>Bacteria</taxon>
        <taxon>Pseudomonadati</taxon>
        <taxon>Planctomycetota</taxon>
        <taxon>Phycisphaerae</taxon>
        <taxon>environmental samples</taxon>
    </lineage>
</organism>
<proteinExistence type="predicted"/>
<dbReference type="EMBL" id="CADCUQ010000764">
    <property type="protein sequence ID" value="CAA9428252.1"/>
    <property type="molecule type" value="Genomic_DNA"/>
</dbReference>
<reference evidence="1" key="1">
    <citation type="submission" date="2020-02" db="EMBL/GenBank/DDBJ databases">
        <authorList>
            <person name="Meier V. D."/>
        </authorList>
    </citation>
    <scope>NUCLEOTIDE SEQUENCE</scope>
    <source>
        <strain evidence="1">AVDCRST_MAG64</strain>
    </source>
</reference>
<dbReference type="AlphaFoldDB" id="A0A6J4Q4R6"/>
<evidence type="ECO:0000313" key="1">
    <source>
        <dbReference type="EMBL" id="CAA9428252.1"/>
    </source>
</evidence>
<sequence>MTLTIDLPSELEARLREAAARQGVDARLYVLRAVEERLGPSQARLSPVEADLLQRVNLGLPEPAWARYHELVAKRRGETLSGEEHAELIALSDRIEELNARRIEHLIALARVRGVTLDALMAQLGITPPNG</sequence>
<accession>A0A6J4Q4R6</accession>
<gene>
    <name evidence="1" type="ORF">AVDCRST_MAG64-3306</name>
</gene>
<protein>
    <submittedName>
        <fullName evidence="1">Uncharacterized protein</fullName>
    </submittedName>
</protein>